<protein>
    <submittedName>
        <fullName evidence="1">YtxH domain-containing protein</fullName>
    </submittedName>
</protein>
<dbReference type="EMBL" id="CP157199">
    <property type="protein sequence ID" value="XBG62497.1"/>
    <property type="molecule type" value="Genomic_DNA"/>
</dbReference>
<name>A0AAU7BX30_9FLAO</name>
<dbReference type="InterPro" id="IPR024623">
    <property type="entry name" value="YtxH"/>
</dbReference>
<dbReference type="AlphaFoldDB" id="A0AAU7BX30"/>
<dbReference type="Pfam" id="PF12732">
    <property type="entry name" value="YtxH"/>
    <property type="match status" value="1"/>
</dbReference>
<organism evidence="1">
    <name type="scientific">Pontimicrobium sp. SW4</name>
    <dbReference type="NCBI Taxonomy" id="3153519"/>
    <lineage>
        <taxon>Bacteria</taxon>
        <taxon>Pseudomonadati</taxon>
        <taxon>Bacteroidota</taxon>
        <taxon>Flavobacteriia</taxon>
        <taxon>Flavobacteriales</taxon>
        <taxon>Flavobacteriaceae</taxon>
        <taxon>Pontimicrobium</taxon>
    </lineage>
</organism>
<sequence>MIHKGAIVLGVLIGAAAGVLLAPEKGSITRDNLKREAKDIKEKLSKDFTEVKDDLSKTAKSGKETFKKEFKVVKSKASYKTEQAITFLEKQLAILKEKNKSFQGTS</sequence>
<dbReference type="SUPFAM" id="SSF58113">
    <property type="entry name" value="Apolipoprotein A-I"/>
    <property type="match status" value="1"/>
</dbReference>
<gene>
    <name evidence="1" type="ORF">ABGB03_06220</name>
</gene>
<reference evidence="1" key="1">
    <citation type="submission" date="2024-05" db="EMBL/GenBank/DDBJ databases">
        <title>Pontimicrobium maritimus sp. nov., isolated form sea water.</title>
        <authorList>
            <person name="Muhammad N."/>
            <person name="Vuong T.Q."/>
            <person name="Han H.L."/>
            <person name="Kim S.-G."/>
        </authorList>
    </citation>
    <scope>NUCLEOTIDE SEQUENCE</scope>
    <source>
        <strain evidence="1">SW4</strain>
    </source>
</reference>
<evidence type="ECO:0000313" key="1">
    <source>
        <dbReference type="EMBL" id="XBG62497.1"/>
    </source>
</evidence>
<dbReference type="RefSeq" id="WP_347925760.1">
    <property type="nucleotide sequence ID" value="NZ_CP157199.1"/>
</dbReference>
<proteinExistence type="predicted"/>
<accession>A0AAU7BX30</accession>